<evidence type="ECO:0000313" key="4">
    <source>
        <dbReference type="Proteomes" id="UP001528823"/>
    </source>
</evidence>
<name>A0ABT5U2B2_9GAMM</name>
<keyword evidence="4" id="KW-1185">Reference proteome</keyword>
<dbReference type="RefSeq" id="WP_274686876.1">
    <property type="nucleotide sequence ID" value="NZ_JAPMOU010000001.1"/>
</dbReference>
<comment type="caution">
    <text evidence="3">The sequence shown here is derived from an EMBL/GenBank/DDBJ whole genome shotgun (WGS) entry which is preliminary data.</text>
</comment>
<dbReference type="Pfam" id="PF13464">
    <property type="entry name" value="RodZ_C"/>
    <property type="match status" value="1"/>
</dbReference>
<proteinExistence type="predicted"/>
<dbReference type="Proteomes" id="UP001528823">
    <property type="component" value="Unassembled WGS sequence"/>
</dbReference>
<dbReference type="InterPro" id="IPR010982">
    <property type="entry name" value="Lambda_DNA-bd_dom_sf"/>
</dbReference>
<gene>
    <name evidence="3" type="ORF">ORQ98_00850</name>
</gene>
<feature type="region of interest" description="Disordered" evidence="1">
    <location>
        <begin position="220"/>
        <end position="259"/>
    </location>
</feature>
<feature type="compositionally biased region" description="Low complexity" evidence="1">
    <location>
        <begin position="220"/>
        <end position="237"/>
    </location>
</feature>
<evidence type="ECO:0000313" key="3">
    <source>
        <dbReference type="EMBL" id="MDE1460503.1"/>
    </source>
</evidence>
<evidence type="ECO:0000259" key="2">
    <source>
        <dbReference type="Pfam" id="PF13464"/>
    </source>
</evidence>
<feature type="domain" description="Cytoskeleton protein RodZ-like C-terminal" evidence="2">
    <location>
        <begin position="277"/>
        <end position="348"/>
    </location>
</feature>
<dbReference type="InterPro" id="IPR025194">
    <property type="entry name" value="RodZ-like_C"/>
</dbReference>
<sequence>MKSENIKPLESYQDHITPGEMLAQQRQNLGVGQDEVADNLKISVDFVQAIECSAFDKLPGLTFVRGYLRRYADFVGLDPNQVIQAFDRFTGAAAKEHKPISVTEVEAPDETSHPIFKWFTYLLIGGLVALTVVWWQNEVNQPLTENPNADLEENEITVETVTGETVVNVLAEAQQQEQQAVDAKPSAEVAVAEAIAEQVLPEQEETQVLAVAEEPAISEATAAETEETSSTASQTEEVVNQSTAENTPQPASGEVTSELSTEAALTNVEEGINHLLITFDGPCWTEVRDAQTNNALVKALYRAGSKLELKQAGPIKIKLGKASMVKLLQFNGGAVNVAPFTRGDVAKLVLGKE</sequence>
<reference evidence="3 4" key="1">
    <citation type="submission" date="2022-11" db="EMBL/GenBank/DDBJ databases">
        <title>Spartinivicinus poritis sp. nov., isolated from scleractinian coral Porites lutea.</title>
        <authorList>
            <person name="Zhang G."/>
            <person name="Cai L."/>
            <person name="Wei Q."/>
        </authorList>
    </citation>
    <scope>NUCLEOTIDE SEQUENCE [LARGE SCALE GENOMIC DNA]</scope>
    <source>
        <strain evidence="3 4">A2-2</strain>
    </source>
</reference>
<dbReference type="PANTHER" id="PTHR34475">
    <property type="match status" value="1"/>
</dbReference>
<organism evidence="3 4">
    <name type="scientific">Spartinivicinus poritis</name>
    <dbReference type="NCBI Taxonomy" id="2994640"/>
    <lineage>
        <taxon>Bacteria</taxon>
        <taxon>Pseudomonadati</taxon>
        <taxon>Pseudomonadota</taxon>
        <taxon>Gammaproteobacteria</taxon>
        <taxon>Oceanospirillales</taxon>
        <taxon>Zooshikellaceae</taxon>
        <taxon>Spartinivicinus</taxon>
    </lineage>
</organism>
<dbReference type="PANTHER" id="PTHR34475:SF1">
    <property type="entry name" value="CYTOSKELETON PROTEIN RODZ"/>
    <property type="match status" value="1"/>
</dbReference>
<accession>A0ABT5U2B2</accession>
<protein>
    <submittedName>
        <fullName evidence="3">DUF4115 domain-containing protein</fullName>
    </submittedName>
</protein>
<feature type="compositionally biased region" description="Polar residues" evidence="1">
    <location>
        <begin position="238"/>
        <end position="259"/>
    </location>
</feature>
<dbReference type="Pfam" id="PF13413">
    <property type="entry name" value="HTH_25"/>
    <property type="match status" value="1"/>
</dbReference>
<evidence type="ECO:0000256" key="1">
    <source>
        <dbReference type="SAM" id="MobiDB-lite"/>
    </source>
</evidence>
<dbReference type="Gene3D" id="1.10.260.40">
    <property type="entry name" value="lambda repressor-like DNA-binding domains"/>
    <property type="match status" value="1"/>
</dbReference>
<dbReference type="EMBL" id="JAPMOU010000001">
    <property type="protein sequence ID" value="MDE1460503.1"/>
    <property type="molecule type" value="Genomic_DNA"/>
</dbReference>
<dbReference type="InterPro" id="IPR050400">
    <property type="entry name" value="Bact_Cytoskel_RodZ"/>
</dbReference>